<dbReference type="EMBL" id="CM051402">
    <property type="protein sequence ID" value="KAJ4710033.1"/>
    <property type="molecule type" value="Genomic_DNA"/>
</dbReference>
<organism evidence="1 2">
    <name type="scientific">Melia azedarach</name>
    <name type="common">Chinaberry tree</name>
    <dbReference type="NCBI Taxonomy" id="155640"/>
    <lineage>
        <taxon>Eukaryota</taxon>
        <taxon>Viridiplantae</taxon>
        <taxon>Streptophyta</taxon>
        <taxon>Embryophyta</taxon>
        <taxon>Tracheophyta</taxon>
        <taxon>Spermatophyta</taxon>
        <taxon>Magnoliopsida</taxon>
        <taxon>eudicotyledons</taxon>
        <taxon>Gunneridae</taxon>
        <taxon>Pentapetalae</taxon>
        <taxon>rosids</taxon>
        <taxon>malvids</taxon>
        <taxon>Sapindales</taxon>
        <taxon>Meliaceae</taxon>
        <taxon>Melia</taxon>
    </lineage>
</organism>
<gene>
    <name evidence="1" type="ORF">OWV82_016266</name>
</gene>
<evidence type="ECO:0000313" key="1">
    <source>
        <dbReference type="EMBL" id="KAJ4710033.1"/>
    </source>
</evidence>
<protein>
    <submittedName>
        <fullName evidence="1">Ethylene-responsive transcription factor</fullName>
    </submittedName>
</protein>
<sequence length="238" mass="26454">MTNTHYLIFFARLRLAKAIWFLLCRPFFSLCLLPLPSFPRRGSLDAASPLLSLLAGTRVPLNSRNYTTSVSGCTSPVGIIMSGSQDEGVDQKQVIEKSVTEEPTSNITAPPTAATTTSVTVSTTPSTESSVSHKETGERKRRYRGVRQRRCGKWVAEIREPRKKARVWLGAFGTAEAAARAYDEAALRFFGNRAKINFWENVRLIPPPVQQPQALQNFPSKQTANLARNSLTNYQLQP</sequence>
<proteinExistence type="predicted"/>
<accession>A0ACC1XGN6</accession>
<comment type="caution">
    <text evidence="1">The sequence shown here is derived from an EMBL/GenBank/DDBJ whole genome shotgun (WGS) entry which is preliminary data.</text>
</comment>
<keyword evidence="2" id="KW-1185">Reference proteome</keyword>
<dbReference type="Proteomes" id="UP001164539">
    <property type="component" value="Chromosome 9"/>
</dbReference>
<reference evidence="1 2" key="1">
    <citation type="journal article" date="2023" name="Science">
        <title>Complex scaffold remodeling in plant triterpene biosynthesis.</title>
        <authorList>
            <person name="De La Pena R."/>
            <person name="Hodgson H."/>
            <person name="Liu J.C."/>
            <person name="Stephenson M.J."/>
            <person name="Martin A.C."/>
            <person name="Owen C."/>
            <person name="Harkess A."/>
            <person name="Leebens-Mack J."/>
            <person name="Jimenez L.E."/>
            <person name="Osbourn A."/>
            <person name="Sattely E.S."/>
        </authorList>
    </citation>
    <scope>NUCLEOTIDE SEQUENCE [LARGE SCALE GENOMIC DNA]</scope>
    <source>
        <strain evidence="2">cv. JPN11</strain>
        <tissue evidence="1">Leaf</tissue>
    </source>
</reference>
<evidence type="ECO:0000313" key="2">
    <source>
        <dbReference type="Proteomes" id="UP001164539"/>
    </source>
</evidence>
<name>A0ACC1XGN6_MELAZ</name>